<keyword evidence="1" id="KW-0614">Plasmid</keyword>
<dbReference type="SUPFAM" id="SSF51182">
    <property type="entry name" value="RmlC-like cupins"/>
    <property type="match status" value="1"/>
</dbReference>
<dbReference type="PANTHER" id="PTHR36156">
    <property type="entry name" value="SLR2101 PROTEIN"/>
    <property type="match status" value="1"/>
</dbReference>
<accession>A0A974VY35</accession>
<reference evidence="1 2" key="2">
    <citation type="journal article" date="2022" name="Arch. Microbiol.">
        <title>Rhodococcus pseudokoreensis sp. nov. isolated from the rhizosphere of young M26 apple rootstocks.</title>
        <authorList>
            <person name="Kampfer P."/>
            <person name="Glaeser S.P."/>
            <person name="Blom J."/>
            <person name="Wolf J."/>
            <person name="Benning S."/>
            <person name="Schloter M."/>
            <person name="Neumann-Schaal M."/>
        </authorList>
    </citation>
    <scope>NUCLEOTIDE SEQUENCE [LARGE SCALE GENOMIC DNA]</scope>
    <source>
        <strain evidence="1 2">R79</strain>
    </source>
</reference>
<protein>
    <submittedName>
        <fullName evidence="1">Cupin domain-containing protein</fullName>
    </submittedName>
</protein>
<proteinExistence type="predicted"/>
<dbReference type="Proteomes" id="UP000662986">
    <property type="component" value="Plasmid unnamed5"/>
</dbReference>
<dbReference type="Gene3D" id="2.60.120.10">
    <property type="entry name" value="Jelly Rolls"/>
    <property type="match status" value="1"/>
</dbReference>
<dbReference type="InterPro" id="IPR047142">
    <property type="entry name" value="OryJ/VirC-like"/>
</dbReference>
<evidence type="ECO:0000313" key="1">
    <source>
        <dbReference type="EMBL" id="QSE87292.1"/>
    </source>
</evidence>
<dbReference type="EMBL" id="CP070614">
    <property type="protein sequence ID" value="QSE87292.1"/>
    <property type="molecule type" value="Genomic_DNA"/>
</dbReference>
<dbReference type="InterPro" id="IPR011051">
    <property type="entry name" value="RmlC_Cupin_sf"/>
</dbReference>
<organism evidence="1 2">
    <name type="scientific">Rhodococcus pseudokoreensis</name>
    <dbReference type="NCBI Taxonomy" id="2811421"/>
    <lineage>
        <taxon>Bacteria</taxon>
        <taxon>Bacillati</taxon>
        <taxon>Actinomycetota</taxon>
        <taxon>Actinomycetes</taxon>
        <taxon>Mycobacteriales</taxon>
        <taxon>Nocardiaceae</taxon>
        <taxon>Rhodococcus</taxon>
    </lineage>
</organism>
<dbReference type="InterPro" id="IPR014710">
    <property type="entry name" value="RmlC-like_jellyroll"/>
</dbReference>
<reference evidence="1 2" key="1">
    <citation type="journal article" date="2021" name="Microbiol. Resour. Announc.">
        <title>Complete Genome Sequences of Two Rhodococcus sp. Strains with Large and Linear Chromosomes, Isolated from Apple Rhizosphere.</title>
        <authorList>
            <person name="Benning S."/>
            <person name="Brugnone N."/>
            <person name="Siani R."/>
            <person name="Kublik S."/>
            <person name="Schloter M."/>
            <person name="Rad V."/>
        </authorList>
    </citation>
    <scope>NUCLEOTIDE SEQUENCE [LARGE SCALE GENOMIC DNA]</scope>
    <source>
        <strain evidence="1 2">R79</strain>
    </source>
</reference>
<dbReference type="CDD" id="cd02231">
    <property type="entry name" value="cupin_BLL6423-like"/>
    <property type="match status" value="1"/>
</dbReference>
<gene>
    <name evidence="1" type="ORF">JWS13_01020</name>
</gene>
<evidence type="ECO:0000313" key="2">
    <source>
        <dbReference type="Proteomes" id="UP000662986"/>
    </source>
</evidence>
<name>A0A974VY35_9NOCA</name>
<sequence length="189" mass="20035">MKVRRVVAGNDARGKSVFLSDGAVPHRHDFQFLPGQAQSRVWFAAGPSVTTPPGDEPTSATGPVIPGPGGASFVIVEYAPDSAVDDPRFDAERADAEFARYAPDIAAASDPAEPGMHRTPSVDYGVVLDGEIWLELDDGAQTLLTRGDTIVQITGRHAWRNKSERPATLAFVLTGTVEDAAGNPHPNGH</sequence>
<dbReference type="PANTHER" id="PTHR36156:SF2">
    <property type="entry name" value="CUPIN TYPE-2 DOMAIN-CONTAINING PROTEIN"/>
    <property type="match status" value="1"/>
</dbReference>
<keyword evidence="2" id="KW-1185">Reference proteome</keyword>
<geneLocation type="plasmid" evidence="1 2">
    <name>unnamed5</name>
</geneLocation>